<accession>A0A183LBE4</accession>
<dbReference type="EMBL" id="UZAI01000233">
    <property type="protein sequence ID" value="VDO50279.1"/>
    <property type="molecule type" value="Genomic_DNA"/>
</dbReference>
<reference evidence="1 2" key="1">
    <citation type="submission" date="2018-11" db="EMBL/GenBank/DDBJ databases">
        <authorList>
            <consortium name="Pathogen Informatics"/>
        </authorList>
    </citation>
    <scope>NUCLEOTIDE SEQUENCE [LARGE SCALE GENOMIC DNA]</scope>
    <source>
        <strain evidence="1 2">Zambia</strain>
    </source>
</reference>
<evidence type="ECO:0000313" key="1">
    <source>
        <dbReference type="EMBL" id="VDO50279.1"/>
    </source>
</evidence>
<name>A0A183LBE4_9TREM</name>
<dbReference type="Proteomes" id="UP000277204">
    <property type="component" value="Unassembled WGS sequence"/>
</dbReference>
<keyword evidence="2" id="KW-1185">Reference proteome</keyword>
<gene>
    <name evidence="1" type="ORF">SMRZ_LOCUS1119</name>
</gene>
<sequence length="78" mass="9416">MEIDMRKMNKRWMKLEKKALDRDGWRMLIGGLCSTRQAPTWNPEGKQKRGKPKNTLRRKIEADMKRMNSNWKELERIA</sequence>
<protein>
    <submittedName>
        <fullName evidence="1">Uncharacterized protein</fullName>
    </submittedName>
</protein>
<evidence type="ECO:0000313" key="2">
    <source>
        <dbReference type="Proteomes" id="UP000277204"/>
    </source>
</evidence>
<organism evidence="1 2">
    <name type="scientific">Schistosoma margrebowiei</name>
    <dbReference type="NCBI Taxonomy" id="48269"/>
    <lineage>
        <taxon>Eukaryota</taxon>
        <taxon>Metazoa</taxon>
        <taxon>Spiralia</taxon>
        <taxon>Lophotrochozoa</taxon>
        <taxon>Platyhelminthes</taxon>
        <taxon>Trematoda</taxon>
        <taxon>Digenea</taxon>
        <taxon>Strigeidida</taxon>
        <taxon>Schistosomatoidea</taxon>
        <taxon>Schistosomatidae</taxon>
        <taxon>Schistosoma</taxon>
    </lineage>
</organism>
<proteinExistence type="predicted"/>
<dbReference type="AlphaFoldDB" id="A0A183LBE4"/>